<feature type="region of interest" description="Disordered" evidence="1">
    <location>
        <begin position="1413"/>
        <end position="1487"/>
    </location>
</feature>
<feature type="compositionally biased region" description="Polar residues" evidence="1">
    <location>
        <begin position="519"/>
        <end position="558"/>
    </location>
</feature>
<name>A0A1L7XEU0_9HELO</name>
<feature type="compositionally biased region" description="Polar residues" evidence="1">
    <location>
        <begin position="649"/>
        <end position="665"/>
    </location>
</feature>
<organism evidence="2 3">
    <name type="scientific">Phialocephala subalpina</name>
    <dbReference type="NCBI Taxonomy" id="576137"/>
    <lineage>
        <taxon>Eukaryota</taxon>
        <taxon>Fungi</taxon>
        <taxon>Dikarya</taxon>
        <taxon>Ascomycota</taxon>
        <taxon>Pezizomycotina</taxon>
        <taxon>Leotiomycetes</taxon>
        <taxon>Helotiales</taxon>
        <taxon>Mollisiaceae</taxon>
        <taxon>Phialocephala</taxon>
        <taxon>Phialocephala fortinii species complex</taxon>
    </lineage>
</organism>
<dbReference type="Proteomes" id="UP000184330">
    <property type="component" value="Unassembled WGS sequence"/>
</dbReference>
<sequence length="1771" mass="200369">MAGTSTFDFSPFLTAPAVRDAIKPFGAPQIINIPETKIPSPLAPNLAPQTIRELKEFLTGCGPNGVIPDTSKHGVEIWETWKRAWDLWNNHYIEGRECPTWIKSEYERLKKIMDKVNEKKRRRRFRRARTPSSDCGDDRIGNKGQVVYRREFSKEKPGPGKDAKPGRMWVKHPFRVKKIKVPSGEKVRRNNPNPEVKVQMRSKWVTKLVDQKAGDKVDIYRKEPKFVDFDETRLVRENGPWKTLDTWKDLVNRRQSKVDWTPTETENSAEEMEPLSTKEEVVRVKRIDKHLDNVDIQQERIILIPLMSWKELAAARKAGGIPDSTARDAEGKYVNKRPKLWIANGYDLVPTGETEILTENRDRVEIREVEQYEEKTYGDAFEEVDVMKTISIPQWLEIDDPVYKKSQIVKNVPPIHNKLPPGWTIPTTTAAVTPPTDPHDFEVFGTKDSNKYNEWLSGLKTRWDAVNPGNLATIMNNDWLEYEKGMKNTVAAMWQHLDTPMTGVAPSKSPKKSPKKKTNPTGQFQSATHSNGHPIQTWQSPAHGTGHPAQTQTFQSPAHGNGHPALADFRFGPPAPVEEVSDEDMDDAVSDEEFEDAVAYEDYEDDGFEYEDEEMDEMDYEQRALGDADDDIYGDECDQDHGHDEDSQDNVNYTVGENSDSSSGNSKEDAHLNAGLAPPKRGPDGAAAGFLPLKLMSEYVEPAMNEDGSYPEWYDAFQNSVWRPRRVGEKTLRIDLDEPWVPETDLELDGGVDCGRSPYPCLRPVNKYIRNELVDNEGKSHITYRKEKVWDGVTSTIFNMPTRPDSPELETLDEHEARIKLLYGNISLEDPPRHDFFPLDIRRCWRINPLTGQPFGDEYIKPALPPNERETEFDFPWSNRLKEYSVMKETDPYWVTPEQEKLRDVPPRRWPQPDGARENDKCLPLDDSPWKKELLNEEDLKARYFATNLHGGTLIINGAEVKKGQIAGPLPDFAVIETEGGQVSFWWGLAGRDWGKGDDQMDWSSHWRMLRRIPGWEKLGLNAGQIWNKIIKGRIDREQSGNDEEDDDQWDEWKNAEQPGCGGNVNCGGGKAGSGESLVDDIHAPVEICFSSDIGPPCNMGQFKAPELFKTENLELEWLHTRAAPLRETVVGLVDASQQQVAQLRALSKLIEPMKEQGLWPGSKEQAHPEIDAQNAAKNTWPTKKRQVCKQQRALITRHEARKRAAEQAKRAAYNAVTMVNRKKRQIEHEERQEETKRTRTRLEQSIRDANSNLAKAQQQYKDGEEQKAKAEQRRNLVLDEATKLTYIAQAAKAKANNESKTFAPAEIEAAKQQRIADRQVELQQQAALLAQVNAARAARGDPAMAPPDPISDVEYRKVLDEAKEWLDPNHELNEKAKKEAARKANEDKIREAIKCRALRELTEREAARKTAEIEANKIKPKSKAEEDQEARRLRYEAAQARSDAQKQSEAEAKQKADELKRAKEETARRNQTNTAPAPIIPPRVVIPPNPTSPVIKQSVISPTIKLQPKTSPTIIIKQESGTSPIKASPTFTTPAAPTVPSQISQIKNQAEALLALETAQNLALNSLFLQAESVNQSIGGFLATKNQTQDEWLIDWKLDEITTEPFQKIPGKGPPQTQPDTGSRSGDQPPKGGFAPTGLIPRRTQRGDGVLSNIGVAQIRALRIGMRDAVLQAIQARCIEAGLNPDTEAYRIAWQDGFVDVKAMLNTWMNTITRDDIQDTVPNQDPTMQRDRWAEVNQRIYDQGRWDLVLTNLQQSGPRRIPQSNGGAEL</sequence>
<dbReference type="OrthoDB" id="3825435at2759"/>
<evidence type="ECO:0000313" key="3">
    <source>
        <dbReference type="Proteomes" id="UP000184330"/>
    </source>
</evidence>
<feature type="region of interest" description="Disordered" evidence="1">
    <location>
        <begin position="629"/>
        <end position="683"/>
    </location>
</feature>
<feature type="compositionally biased region" description="Acidic residues" evidence="1">
    <location>
        <begin position="1041"/>
        <end position="1050"/>
    </location>
</feature>
<feature type="compositionally biased region" description="Basic and acidic residues" evidence="1">
    <location>
        <begin position="1227"/>
        <end position="1246"/>
    </location>
</feature>
<gene>
    <name evidence="2" type="ORF">PAC_13364</name>
</gene>
<dbReference type="PROSITE" id="PS00018">
    <property type="entry name" value="EF_HAND_1"/>
    <property type="match status" value="1"/>
</dbReference>
<dbReference type="EMBL" id="FJOG01000023">
    <property type="protein sequence ID" value="CZR63467.1"/>
    <property type="molecule type" value="Genomic_DNA"/>
</dbReference>
<protein>
    <submittedName>
        <fullName evidence="2">Uncharacterized protein</fullName>
    </submittedName>
</protein>
<dbReference type="InterPro" id="IPR018247">
    <property type="entry name" value="EF_Hand_1_Ca_BS"/>
</dbReference>
<accession>A0A1L7XEU0</accession>
<feature type="compositionally biased region" description="Basic and acidic residues" evidence="1">
    <location>
        <begin position="1444"/>
        <end position="1469"/>
    </location>
</feature>
<feature type="region of interest" description="Disordered" evidence="1">
    <location>
        <begin position="904"/>
        <end position="923"/>
    </location>
</feature>
<feature type="compositionally biased region" description="Acidic residues" evidence="1">
    <location>
        <begin position="579"/>
        <end position="589"/>
    </location>
</feature>
<feature type="compositionally biased region" description="Basic residues" evidence="1">
    <location>
        <begin position="120"/>
        <end position="129"/>
    </location>
</feature>
<feature type="compositionally biased region" description="Acidic residues" evidence="1">
    <location>
        <begin position="629"/>
        <end position="638"/>
    </location>
</feature>
<feature type="region of interest" description="Disordered" evidence="1">
    <location>
        <begin position="1605"/>
        <end position="1647"/>
    </location>
</feature>
<reference evidence="2 3" key="1">
    <citation type="submission" date="2016-03" db="EMBL/GenBank/DDBJ databases">
        <authorList>
            <person name="Ploux O."/>
        </authorList>
    </citation>
    <scope>NUCLEOTIDE SEQUENCE [LARGE SCALE GENOMIC DNA]</scope>
    <source>
        <strain evidence="2 3">UAMH 11012</strain>
    </source>
</reference>
<feature type="compositionally biased region" description="Basic residues" evidence="1">
    <location>
        <begin position="509"/>
        <end position="518"/>
    </location>
</feature>
<feature type="region of interest" description="Disordered" evidence="1">
    <location>
        <begin position="500"/>
        <end position="589"/>
    </location>
</feature>
<feature type="region of interest" description="Disordered" evidence="1">
    <location>
        <begin position="1038"/>
        <end position="1062"/>
    </location>
</feature>
<feature type="region of interest" description="Disordered" evidence="1">
    <location>
        <begin position="1220"/>
        <end position="1246"/>
    </location>
</feature>
<feature type="region of interest" description="Disordered" evidence="1">
    <location>
        <begin position="120"/>
        <end position="140"/>
    </location>
</feature>
<keyword evidence="3" id="KW-1185">Reference proteome</keyword>
<feature type="compositionally biased region" description="Basic and acidic residues" evidence="1">
    <location>
        <begin position="1413"/>
        <end position="1436"/>
    </location>
</feature>
<evidence type="ECO:0000256" key="1">
    <source>
        <dbReference type="SAM" id="MobiDB-lite"/>
    </source>
</evidence>
<evidence type="ECO:0000313" key="2">
    <source>
        <dbReference type="EMBL" id="CZR63467.1"/>
    </source>
</evidence>
<proteinExistence type="predicted"/>